<keyword evidence="3" id="KW-1185">Reference proteome</keyword>
<feature type="region of interest" description="Disordered" evidence="1">
    <location>
        <begin position="39"/>
        <end position="115"/>
    </location>
</feature>
<name>A0A9P5M018_9HELO</name>
<dbReference type="RefSeq" id="XP_038729445.1">
    <property type="nucleotide sequence ID" value="XM_038879889.1"/>
</dbReference>
<organism evidence="2 3">
    <name type="scientific">Botrytis byssoidea</name>
    <dbReference type="NCBI Taxonomy" id="139641"/>
    <lineage>
        <taxon>Eukaryota</taxon>
        <taxon>Fungi</taxon>
        <taxon>Dikarya</taxon>
        <taxon>Ascomycota</taxon>
        <taxon>Pezizomycotina</taxon>
        <taxon>Leotiomycetes</taxon>
        <taxon>Helotiales</taxon>
        <taxon>Sclerotiniaceae</taxon>
        <taxon>Botrytis</taxon>
    </lineage>
</organism>
<feature type="compositionally biased region" description="Basic residues" evidence="1">
    <location>
        <begin position="51"/>
        <end position="61"/>
    </location>
</feature>
<dbReference type="GeneID" id="62152962"/>
<reference evidence="2 3" key="1">
    <citation type="journal article" date="2020" name="Genome Biol. Evol.">
        <title>Comparative genomics of Sclerotiniaceae.</title>
        <authorList>
            <person name="Valero Jimenez C.A."/>
            <person name="Steentjes M."/>
            <person name="Scholten O.E."/>
            <person name="Van Kan J.A.L."/>
        </authorList>
    </citation>
    <scope>NUCLEOTIDE SEQUENCE [LARGE SCALE GENOMIC DNA]</scope>
    <source>
        <strain evidence="2 3">MUCL 94</strain>
    </source>
</reference>
<evidence type="ECO:0000313" key="2">
    <source>
        <dbReference type="EMBL" id="KAF7931165.1"/>
    </source>
</evidence>
<protein>
    <submittedName>
        <fullName evidence="2">Uncharacterized protein</fullName>
    </submittedName>
</protein>
<proteinExistence type="predicted"/>
<accession>A0A9P5M018</accession>
<sequence>MRILEGDEKSIKKLLEHWNEKEFAQAYVGIGKLYHRSKEGSEGINFAEKARKVRNGRNGKRARVEEEEEEEEEEERTGDEVGDGGSGPGYPIARLLDSHDEADQDNIVMGKNKTT</sequence>
<evidence type="ECO:0000256" key="1">
    <source>
        <dbReference type="SAM" id="MobiDB-lite"/>
    </source>
</evidence>
<dbReference type="EMBL" id="RCSW01000021">
    <property type="protein sequence ID" value="KAF7931165.1"/>
    <property type="molecule type" value="Genomic_DNA"/>
</dbReference>
<evidence type="ECO:0000313" key="3">
    <source>
        <dbReference type="Proteomes" id="UP000710849"/>
    </source>
</evidence>
<dbReference type="Proteomes" id="UP000710849">
    <property type="component" value="Unassembled WGS sequence"/>
</dbReference>
<comment type="caution">
    <text evidence="2">The sequence shown here is derived from an EMBL/GenBank/DDBJ whole genome shotgun (WGS) entry which is preliminary data.</text>
</comment>
<gene>
    <name evidence="2" type="ORF">EAE97_009374</name>
</gene>
<feature type="compositionally biased region" description="Acidic residues" evidence="1">
    <location>
        <begin position="65"/>
        <end position="82"/>
    </location>
</feature>
<dbReference type="AlphaFoldDB" id="A0A9P5M018"/>